<dbReference type="Proteomes" id="UP000192578">
    <property type="component" value="Unassembled WGS sequence"/>
</dbReference>
<gene>
    <name evidence="3" type="ORF">BV898_14546</name>
</gene>
<evidence type="ECO:0000313" key="3">
    <source>
        <dbReference type="EMBL" id="OWA50015.1"/>
    </source>
</evidence>
<feature type="compositionally biased region" description="Basic residues" evidence="1">
    <location>
        <begin position="314"/>
        <end position="324"/>
    </location>
</feature>
<feature type="compositionally biased region" description="Basic and acidic residues" evidence="1">
    <location>
        <begin position="272"/>
        <end position="281"/>
    </location>
</feature>
<feature type="compositionally biased region" description="Basic and acidic residues" evidence="1">
    <location>
        <begin position="123"/>
        <end position="156"/>
    </location>
</feature>
<feature type="compositionally biased region" description="Low complexity" evidence="1">
    <location>
        <begin position="356"/>
        <end position="370"/>
    </location>
</feature>
<dbReference type="OrthoDB" id="10228315at2759"/>
<evidence type="ECO:0000256" key="2">
    <source>
        <dbReference type="SAM" id="Phobius"/>
    </source>
</evidence>
<feature type="region of interest" description="Disordered" evidence="1">
    <location>
        <begin position="267"/>
        <end position="417"/>
    </location>
</feature>
<feature type="region of interest" description="Disordered" evidence="1">
    <location>
        <begin position="123"/>
        <end position="158"/>
    </location>
</feature>
<protein>
    <submittedName>
        <fullName evidence="3">Uncharacterized protein</fullName>
    </submittedName>
</protein>
<feature type="compositionally biased region" description="Basic residues" evidence="1">
    <location>
        <begin position="404"/>
        <end position="413"/>
    </location>
</feature>
<feature type="compositionally biased region" description="Polar residues" evidence="1">
    <location>
        <begin position="302"/>
        <end position="312"/>
    </location>
</feature>
<feature type="region of interest" description="Disordered" evidence="1">
    <location>
        <begin position="486"/>
        <end position="506"/>
    </location>
</feature>
<accession>A0A9X6RJN2</accession>
<proteinExistence type="predicted"/>
<name>A0A9X6RJN2_HYPEX</name>
<organism evidence="3 4">
    <name type="scientific">Hypsibius exemplaris</name>
    <name type="common">Freshwater tardigrade</name>
    <dbReference type="NCBI Taxonomy" id="2072580"/>
    <lineage>
        <taxon>Eukaryota</taxon>
        <taxon>Metazoa</taxon>
        <taxon>Ecdysozoa</taxon>
        <taxon>Tardigrada</taxon>
        <taxon>Eutardigrada</taxon>
        <taxon>Parachela</taxon>
        <taxon>Hypsibioidea</taxon>
        <taxon>Hypsibiidae</taxon>
        <taxon>Hypsibius</taxon>
    </lineage>
</organism>
<keyword evidence="2" id="KW-0472">Membrane</keyword>
<feature type="transmembrane region" description="Helical" evidence="2">
    <location>
        <begin position="564"/>
        <end position="584"/>
    </location>
</feature>
<keyword evidence="4" id="KW-1185">Reference proteome</keyword>
<evidence type="ECO:0000256" key="1">
    <source>
        <dbReference type="SAM" id="MobiDB-lite"/>
    </source>
</evidence>
<evidence type="ECO:0000313" key="4">
    <source>
        <dbReference type="Proteomes" id="UP000192578"/>
    </source>
</evidence>
<sequence>MDASPLSSLVITKKTGALVFFIGCAVGLIISEILVGVASQKAQQDAHRASLEYIEQVRSGGNGSFTVKQQAEEEARKHSDQTPGEAIQTGILLKRTGSQAGHATLEKTVRQLEKQKLRHRLREEDRLLKTRKTLESREDDGSKSKKGDSKEERNDIPDTIGLIRMRGSGNDGVLTHICTGKNDKNCISQKMAHQEDVTVPRRRFKRRAPRKRHYDIKVANITPLITTTTISSKLSFTTIMTTTEAPPPVTVKAAATAALTQSSNLAISRPTIDPRHIEGPRRPTSKMSIFKFLQSSSKRRNASSTTPTSAMKQQARKKHNSKGRSKVEGTLQPANPELVSSTNGTGARTVPAVTARVRQQQTKVQNQQTKIAKQKLQQQKRIEKRQNRTENAQAKSQRSENKKHQSLKPKRPPMKADSTVPVVRWSMFPFGSEEETIQATNQTSIWTNRTLPFMPRPVAATVSPKYRPTSGAYQYNERRSLIPGTFAESDTGLENGGKTVMDLPAGMNADRDRKSQRVCRRMMKDMEIFEKDEQQKSEELMMVSFRDGVDEVQALMHTWIKTPVHVMEGITFFSILICLVLYWVEDSIQSRLRKIGFNI</sequence>
<dbReference type="EMBL" id="MTYJ01000180">
    <property type="protein sequence ID" value="OWA50015.1"/>
    <property type="molecule type" value="Genomic_DNA"/>
</dbReference>
<reference evidence="4" key="1">
    <citation type="submission" date="2017-01" db="EMBL/GenBank/DDBJ databases">
        <title>Comparative genomics of anhydrobiosis in the tardigrade Hypsibius dujardini.</title>
        <authorList>
            <person name="Yoshida Y."/>
            <person name="Koutsovoulos G."/>
            <person name="Laetsch D."/>
            <person name="Stevens L."/>
            <person name="Kumar S."/>
            <person name="Horikawa D."/>
            <person name="Ishino K."/>
            <person name="Komine S."/>
            <person name="Tomita M."/>
            <person name="Blaxter M."/>
            <person name="Arakawa K."/>
        </authorList>
    </citation>
    <scope>NUCLEOTIDE SEQUENCE [LARGE SCALE GENOMIC DNA]</scope>
    <source>
        <strain evidence="4">Z151</strain>
    </source>
</reference>
<comment type="caution">
    <text evidence="3">The sequence shown here is derived from an EMBL/GenBank/DDBJ whole genome shotgun (WGS) entry which is preliminary data.</text>
</comment>
<feature type="transmembrane region" description="Helical" evidence="2">
    <location>
        <begin position="17"/>
        <end position="38"/>
    </location>
</feature>
<keyword evidence="2" id="KW-1133">Transmembrane helix</keyword>
<keyword evidence="2" id="KW-0812">Transmembrane</keyword>
<dbReference type="AlphaFoldDB" id="A0A9X6RJN2"/>